<keyword evidence="4" id="KW-0677">Repeat</keyword>
<dbReference type="SUPFAM" id="SSF51120">
    <property type="entry name" value="beta-Roll"/>
    <property type="match status" value="1"/>
</dbReference>
<keyword evidence="7" id="KW-1185">Reference proteome</keyword>
<protein>
    <submittedName>
        <fullName evidence="6">Calcium-binding protein</fullName>
    </submittedName>
</protein>
<dbReference type="InterPro" id="IPR018511">
    <property type="entry name" value="Hemolysin-typ_Ca-bd_CS"/>
</dbReference>
<gene>
    <name evidence="6" type="ORF">FJM51_19670</name>
</gene>
<dbReference type="PROSITE" id="PS00330">
    <property type="entry name" value="HEMOLYSIN_CALCIUM"/>
    <property type="match status" value="3"/>
</dbReference>
<dbReference type="InterPro" id="IPR050557">
    <property type="entry name" value="RTX_toxin/Mannuronan_C5-epim"/>
</dbReference>
<dbReference type="Proteomes" id="UP000319255">
    <property type="component" value="Unassembled WGS sequence"/>
</dbReference>
<evidence type="ECO:0000256" key="3">
    <source>
        <dbReference type="ARBA" id="ARBA00022525"/>
    </source>
</evidence>
<dbReference type="EMBL" id="VFRP01000029">
    <property type="protein sequence ID" value="TPE47555.1"/>
    <property type="molecule type" value="Genomic_DNA"/>
</dbReference>
<dbReference type="GO" id="GO:0005509">
    <property type="term" value="F:calcium ion binding"/>
    <property type="evidence" value="ECO:0007669"/>
    <property type="project" value="InterPro"/>
</dbReference>
<evidence type="ECO:0000313" key="6">
    <source>
        <dbReference type="EMBL" id="TPE47555.1"/>
    </source>
</evidence>
<comment type="subcellular location">
    <subcellularLocation>
        <location evidence="2">Secreted</location>
    </subcellularLocation>
</comment>
<dbReference type="InterPro" id="IPR013858">
    <property type="entry name" value="Peptidase_M10B_C"/>
</dbReference>
<name>A0A501WGF1_9RHOB</name>
<reference evidence="6 7" key="1">
    <citation type="submission" date="2019-06" db="EMBL/GenBank/DDBJ databases">
        <title>A novel bacterium of genus Amaricoccus, isolated from marine sediment.</title>
        <authorList>
            <person name="Huang H."/>
            <person name="Mo K."/>
            <person name="Hu Y."/>
        </authorList>
    </citation>
    <scope>NUCLEOTIDE SEQUENCE [LARGE SCALE GENOMIC DNA]</scope>
    <source>
        <strain evidence="6 7">HB172011</strain>
    </source>
</reference>
<dbReference type="Gene3D" id="2.150.10.10">
    <property type="entry name" value="Serralysin-like metalloprotease, C-terminal"/>
    <property type="match status" value="1"/>
</dbReference>
<dbReference type="InterPro" id="IPR011049">
    <property type="entry name" value="Serralysin-like_metalloprot_C"/>
</dbReference>
<proteinExistence type="predicted"/>
<sequence length="347" mass="36759">MTGRLTIEASDVASFGVPIGVPHLYLVFEDLGTGAEYVLRAGPRGEWQLVGSPMRIEINVPIDQSADDRDGETPARRHATDLDFQGISDDAAWSLMVKYARALDAAHYDYNVAEENSNAFVGALLKAAGGDPEAMLPRGIDADEAVGFDHWRDIVRDVTPPADGIFRGTGGGDAMAGLQMDEVFRLFGGNDTLHAGRGADRAEGGGGDDRLFGQAGDDTLSGGSGADRLIGGAGADTLRGGDGADQFVFKSPEASLAERDRVADFHVGEDRFDISAIDANVYRSGSQDWRFAGPDDWHGTGRVWFVEDPDGAASQLRADTGRATLVVALLDGAAVRAEDYAADDLIL</sequence>
<dbReference type="Pfam" id="PF00353">
    <property type="entry name" value="HemolysinCabind"/>
    <property type="match status" value="2"/>
</dbReference>
<dbReference type="Pfam" id="PF08548">
    <property type="entry name" value="Peptidase_M10_C"/>
    <property type="match status" value="1"/>
</dbReference>
<keyword evidence="3" id="KW-0964">Secreted</keyword>
<evidence type="ECO:0000259" key="5">
    <source>
        <dbReference type="Pfam" id="PF08548"/>
    </source>
</evidence>
<dbReference type="PANTHER" id="PTHR38340">
    <property type="entry name" value="S-LAYER PROTEIN"/>
    <property type="match status" value="1"/>
</dbReference>
<evidence type="ECO:0000313" key="7">
    <source>
        <dbReference type="Proteomes" id="UP000319255"/>
    </source>
</evidence>
<evidence type="ECO:0000256" key="4">
    <source>
        <dbReference type="ARBA" id="ARBA00022737"/>
    </source>
</evidence>
<dbReference type="AlphaFoldDB" id="A0A501WGF1"/>
<evidence type="ECO:0000256" key="2">
    <source>
        <dbReference type="ARBA" id="ARBA00004613"/>
    </source>
</evidence>
<dbReference type="PRINTS" id="PR00313">
    <property type="entry name" value="CABNDNGRPT"/>
</dbReference>
<accession>A0A501WGF1</accession>
<evidence type="ECO:0000256" key="1">
    <source>
        <dbReference type="ARBA" id="ARBA00001913"/>
    </source>
</evidence>
<dbReference type="PANTHER" id="PTHR38340:SF1">
    <property type="entry name" value="S-LAYER PROTEIN"/>
    <property type="match status" value="1"/>
</dbReference>
<dbReference type="GO" id="GO:0005615">
    <property type="term" value="C:extracellular space"/>
    <property type="evidence" value="ECO:0007669"/>
    <property type="project" value="InterPro"/>
</dbReference>
<feature type="domain" description="Peptidase M10 serralysin C-terminal" evidence="5">
    <location>
        <begin position="222"/>
        <end position="281"/>
    </location>
</feature>
<dbReference type="RefSeq" id="WP_140455845.1">
    <property type="nucleotide sequence ID" value="NZ_VFRP01000029.1"/>
</dbReference>
<comment type="caution">
    <text evidence="6">The sequence shown here is derived from an EMBL/GenBank/DDBJ whole genome shotgun (WGS) entry which is preliminary data.</text>
</comment>
<dbReference type="OrthoDB" id="7851375at2"/>
<organism evidence="6 7">
    <name type="scientific">Amaricoccus solimangrovi</name>
    <dbReference type="NCBI Taxonomy" id="2589815"/>
    <lineage>
        <taxon>Bacteria</taxon>
        <taxon>Pseudomonadati</taxon>
        <taxon>Pseudomonadota</taxon>
        <taxon>Alphaproteobacteria</taxon>
        <taxon>Rhodobacterales</taxon>
        <taxon>Paracoccaceae</taxon>
        <taxon>Amaricoccus</taxon>
    </lineage>
</organism>
<dbReference type="InterPro" id="IPR001343">
    <property type="entry name" value="Hemolysn_Ca-bd"/>
</dbReference>
<comment type="cofactor">
    <cofactor evidence="1">
        <name>Ca(2+)</name>
        <dbReference type="ChEBI" id="CHEBI:29108"/>
    </cofactor>
</comment>